<dbReference type="Proteomes" id="UP000297391">
    <property type="component" value="Unassembled WGS sequence"/>
</dbReference>
<reference evidence="1 2" key="1">
    <citation type="journal article" date="2019" name="Syst. Appl. Microbiol.">
        <title>New species of pathogenic Pseudomonas isolated from citrus in Tunisia: Proposal of Pseudomonas kairouanensis sp. nov. and Pseudomonas nabeulensis sp. nov.</title>
        <authorList>
            <person name="Oueslati M."/>
            <person name="Mulet M."/>
            <person name="Gomila M."/>
            <person name="Berge O."/>
            <person name="Hajlaoui M.R."/>
            <person name="Lalucat J."/>
            <person name="Sadfi-Zouaoui N."/>
            <person name="Garcia-Valdes E."/>
        </authorList>
    </citation>
    <scope>NUCLEOTIDE SEQUENCE [LARGE SCALE GENOMIC DNA]</scope>
    <source>
        <strain evidence="1 2">KC12</strain>
    </source>
</reference>
<evidence type="ECO:0000313" key="2">
    <source>
        <dbReference type="Proteomes" id="UP000297391"/>
    </source>
</evidence>
<sequence length="82" mass="9081">MNDVSVGNVWHEDIVQLKQANATMRLANQALASRDRAILYALGFSHAHIRELEIKGGFRPSTIGQNTRLINLLQKKGLANAD</sequence>
<dbReference type="RefSeq" id="WP_135290022.1">
    <property type="nucleotide sequence ID" value="NZ_QUZU01000018.1"/>
</dbReference>
<proteinExistence type="predicted"/>
<dbReference type="AlphaFoldDB" id="A0A4Z0APD1"/>
<accession>A0A4Z0APD1</accession>
<evidence type="ECO:0008006" key="3">
    <source>
        <dbReference type="Google" id="ProtNLM"/>
    </source>
</evidence>
<organism evidence="1 2">
    <name type="scientific">Pseudomonas kairouanensis</name>
    <dbReference type="NCBI Taxonomy" id="2293832"/>
    <lineage>
        <taxon>Bacteria</taxon>
        <taxon>Pseudomonadati</taxon>
        <taxon>Pseudomonadota</taxon>
        <taxon>Gammaproteobacteria</taxon>
        <taxon>Pseudomonadales</taxon>
        <taxon>Pseudomonadaceae</taxon>
        <taxon>Pseudomonas</taxon>
    </lineage>
</organism>
<gene>
    <name evidence="1" type="ORF">DYL59_15805</name>
</gene>
<protein>
    <recommendedName>
        <fullName evidence="3">DNA-binding protein</fullName>
    </recommendedName>
</protein>
<dbReference type="OrthoDB" id="6906504at2"/>
<keyword evidence="2" id="KW-1185">Reference proteome</keyword>
<dbReference type="EMBL" id="QUZU01000018">
    <property type="protein sequence ID" value="TFY88280.1"/>
    <property type="molecule type" value="Genomic_DNA"/>
</dbReference>
<evidence type="ECO:0000313" key="1">
    <source>
        <dbReference type="EMBL" id="TFY88280.1"/>
    </source>
</evidence>
<name>A0A4Z0APD1_9PSED</name>
<comment type="caution">
    <text evidence="1">The sequence shown here is derived from an EMBL/GenBank/DDBJ whole genome shotgun (WGS) entry which is preliminary data.</text>
</comment>